<dbReference type="Proteomes" id="UP000220340">
    <property type="component" value="Unassembled WGS sequence"/>
</dbReference>
<proteinExistence type="predicted"/>
<comment type="caution">
    <text evidence="3">The sequence shown here is derived from an EMBL/GenBank/DDBJ whole genome shotgun (WGS) entry which is preliminary data.</text>
</comment>
<protein>
    <recommendedName>
        <fullName evidence="6">Polysaccharide pyruvyl transferase domain-containing protein</fullName>
    </recommendedName>
</protein>
<evidence type="ECO:0008006" key="6">
    <source>
        <dbReference type="Google" id="ProtNLM"/>
    </source>
</evidence>
<organism evidence="3 5">
    <name type="scientific">Mycolicibacterium diernhoferi</name>
    <dbReference type="NCBI Taxonomy" id="1801"/>
    <lineage>
        <taxon>Bacteria</taxon>
        <taxon>Bacillati</taxon>
        <taxon>Actinomycetota</taxon>
        <taxon>Actinomycetes</taxon>
        <taxon>Mycobacteriales</taxon>
        <taxon>Mycobacteriaceae</taxon>
        <taxon>Mycolicibacterium</taxon>
    </lineage>
</organism>
<sequence>MTRIFLSTWGQNDNIGDSILRRGLLRTFQGIDGVELHVHVGRREPGEHNDEGYLSALQLRGDEILHDRTIDWLKAAAAGVFTERTIMVLPAGEIVYPKIGRSLTGLGNLVLALAPRLRGGTALQVGAGVRLSSVGAKAAQRGDGSVTVPFAERLSRRSMAMVAWRDSATRAAFGVGDLLPDWAFGEGDDPLDGGLGPAPAERELLAVTTRWDRGMLSGEKLDLLRRLADRHGLRLQVYSQVRRDREHCERLAAALHPGTEPVLFENQTHAVWEREVRALHRRSALVASDRAHALIIGATEGAIPVVISNWPAVKPIETLRAGGIRVPSDSGSADGPVEEYVAAQLADASAIERAVVQARRQISEARIRLRALVEADAPTPVASNAM</sequence>
<accession>A0A1Q4HJD3</accession>
<dbReference type="STRING" id="1801.BRW64_04700"/>
<keyword evidence="1" id="KW-0175">Coiled coil</keyword>
<evidence type="ECO:0000313" key="2">
    <source>
        <dbReference type="EMBL" id="OPE45926.1"/>
    </source>
</evidence>
<dbReference type="RefSeq" id="WP_073854805.1">
    <property type="nucleotide sequence ID" value="NZ_CP080332.1"/>
</dbReference>
<reference evidence="2 4" key="1">
    <citation type="submission" date="2016-09" db="EMBL/GenBank/DDBJ databases">
        <title>genome sequences of unsequenced Mycobacteria.</title>
        <authorList>
            <person name="Greninger A.L."/>
            <person name="Jerome K.R."/>
            <person name="Mcnair B."/>
            <person name="Wallis C."/>
            <person name="Fang F."/>
        </authorList>
    </citation>
    <scope>NUCLEOTIDE SEQUENCE [LARGE SCALE GENOMIC DNA]</scope>
    <source>
        <strain evidence="2 4">BM1</strain>
    </source>
</reference>
<dbReference type="AlphaFoldDB" id="A0A1Q4HJD3"/>
<gene>
    <name evidence="2" type="ORF">BV510_27220</name>
    <name evidence="3" type="ORF">CRI78_04270</name>
</gene>
<dbReference type="EMBL" id="MIJD01000451">
    <property type="protein sequence ID" value="OPE45926.1"/>
    <property type="molecule type" value="Genomic_DNA"/>
</dbReference>
<feature type="coiled-coil region" evidence="1">
    <location>
        <begin position="348"/>
        <end position="375"/>
    </location>
</feature>
<dbReference type="Proteomes" id="UP000191039">
    <property type="component" value="Unassembled WGS sequence"/>
</dbReference>
<reference evidence="3 5" key="2">
    <citation type="submission" date="2017-10" db="EMBL/GenBank/DDBJ databases">
        <title>The new phylogeny of genus Mycobacterium.</title>
        <authorList>
            <person name="Tortoli E."/>
            <person name="Trovato A."/>
            <person name="Cirillo D.M."/>
        </authorList>
    </citation>
    <scope>NUCLEOTIDE SEQUENCE [LARGE SCALE GENOMIC DNA]</scope>
    <source>
        <strain evidence="3 5">IP141170001</strain>
    </source>
</reference>
<name>A0A1Q4HJD3_9MYCO</name>
<evidence type="ECO:0000313" key="4">
    <source>
        <dbReference type="Proteomes" id="UP000191039"/>
    </source>
</evidence>
<evidence type="ECO:0000313" key="3">
    <source>
        <dbReference type="EMBL" id="PEG55840.1"/>
    </source>
</evidence>
<dbReference type="EMBL" id="PDCR01000004">
    <property type="protein sequence ID" value="PEG55840.1"/>
    <property type="molecule type" value="Genomic_DNA"/>
</dbReference>
<evidence type="ECO:0000313" key="5">
    <source>
        <dbReference type="Proteomes" id="UP000220340"/>
    </source>
</evidence>
<keyword evidence="5" id="KW-1185">Reference proteome</keyword>
<evidence type="ECO:0000256" key="1">
    <source>
        <dbReference type="SAM" id="Coils"/>
    </source>
</evidence>